<sequence length="55" mass="6728">MQIAKPNRQRWFRAIESCGIYEQFEHKRIKRLLNPDKIGSKRHKKKRRRNPRGGL</sequence>
<organism evidence="2">
    <name type="scientific">marine sediment metagenome</name>
    <dbReference type="NCBI Taxonomy" id="412755"/>
    <lineage>
        <taxon>unclassified sequences</taxon>
        <taxon>metagenomes</taxon>
        <taxon>ecological metagenomes</taxon>
    </lineage>
</organism>
<reference evidence="2" key="1">
    <citation type="journal article" date="2014" name="Front. Microbiol.">
        <title>High frequency of phylogenetically diverse reductive dehalogenase-homologous genes in deep subseafloor sedimentary metagenomes.</title>
        <authorList>
            <person name="Kawai M."/>
            <person name="Futagami T."/>
            <person name="Toyoda A."/>
            <person name="Takaki Y."/>
            <person name="Nishi S."/>
            <person name="Hori S."/>
            <person name="Arai W."/>
            <person name="Tsubouchi T."/>
            <person name="Morono Y."/>
            <person name="Uchiyama I."/>
            <person name="Ito T."/>
            <person name="Fujiyama A."/>
            <person name="Inagaki F."/>
            <person name="Takami H."/>
        </authorList>
    </citation>
    <scope>NUCLEOTIDE SEQUENCE</scope>
    <source>
        <strain evidence="2">Expedition CK06-06</strain>
    </source>
</reference>
<feature type="compositionally biased region" description="Basic residues" evidence="1">
    <location>
        <begin position="40"/>
        <end position="55"/>
    </location>
</feature>
<proteinExistence type="predicted"/>
<protein>
    <submittedName>
        <fullName evidence="2">Uncharacterized protein</fullName>
    </submittedName>
</protein>
<comment type="caution">
    <text evidence="2">The sequence shown here is derived from an EMBL/GenBank/DDBJ whole genome shotgun (WGS) entry which is preliminary data.</text>
</comment>
<evidence type="ECO:0000256" key="1">
    <source>
        <dbReference type="SAM" id="MobiDB-lite"/>
    </source>
</evidence>
<gene>
    <name evidence="2" type="ORF">S03H2_27598</name>
</gene>
<dbReference type="EMBL" id="BARU01016607">
    <property type="protein sequence ID" value="GAH50420.1"/>
    <property type="molecule type" value="Genomic_DNA"/>
</dbReference>
<accession>X1GZY4</accession>
<feature type="region of interest" description="Disordered" evidence="1">
    <location>
        <begin position="33"/>
        <end position="55"/>
    </location>
</feature>
<dbReference type="AlphaFoldDB" id="X1GZY4"/>
<name>X1GZY4_9ZZZZ</name>
<evidence type="ECO:0000313" key="2">
    <source>
        <dbReference type="EMBL" id="GAH50420.1"/>
    </source>
</evidence>